<dbReference type="AlphaFoldDB" id="A0A0R2FQV3"/>
<gene>
    <name evidence="2" type="ORF">IV36_GL002238</name>
</gene>
<protein>
    <recommendedName>
        <fullName evidence="4">Integral membrane protein</fullName>
    </recommendedName>
</protein>
<dbReference type="PATRIC" id="fig|1618.3.peg.2293"/>
<proteinExistence type="predicted"/>
<accession>A0A0R2FQV3</accession>
<feature type="transmembrane region" description="Helical" evidence="1">
    <location>
        <begin position="64"/>
        <end position="82"/>
    </location>
</feature>
<dbReference type="Proteomes" id="UP000051727">
    <property type="component" value="Unassembled WGS sequence"/>
</dbReference>
<evidence type="ECO:0000313" key="3">
    <source>
        <dbReference type="Proteomes" id="UP000051727"/>
    </source>
</evidence>
<keyword evidence="1" id="KW-1133">Transmembrane helix</keyword>
<keyword evidence="1" id="KW-0472">Membrane</keyword>
<organism evidence="2 3">
    <name type="scientific">Liquorilactobacillus mali</name>
    <dbReference type="NCBI Taxonomy" id="1618"/>
    <lineage>
        <taxon>Bacteria</taxon>
        <taxon>Bacillati</taxon>
        <taxon>Bacillota</taxon>
        <taxon>Bacilli</taxon>
        <taxon>Lactobacillales</taxon>
        <taxon>Lactobacillaceae</taxon>
        <taxon>Liquorilactobacillus</taxon>
    </lineage>
</organism>
<keyword evidence="1" id="KW-0812">Transmembrane</keyword>
<evidence type="ECO:0000313" key="2">
    <source>
        <dbReference type="EMBL" id="KRN30478.1"/>
    </source>
</evidence>
<evidence type="ECO:0008006" key="4">
    <source>
        <dbReference type="Google" id="ProtNLM"/>
    </source>
</evidence>
<reference evidence="2 3" key="1">
    <citation type="journal article" date="2015" name="Genome Announc.">
        <title>Expanding the biotechnology potential of lactobacilli through comparative genomics of 213 strains and associated genera.</title>
        <authorList>
            <person name="Sun Z."/>
            <person name="Harris H.M."/>
            <person name="McCann A."/>
            <person name="Guo C."/>
            <person name="Argimon S."/>
            <person name="Zhang W."/>
            <person name="Yang X."/>
            <person name="Jeffery I.B."/>
            <person name="Cooney J.C."/>
            <person name="Kagawa T.F."/>
            <person name="Liu W."/>
            <person name="Song Y."/>
            <person name="Salvetti E."/>
            <person name="Wrobel A."/>
            <person name="Rasinkangas P."/>
            <person name="Parkhill J."/>
            <person name="Rea M.C."/>
            <person name="O'Sullivan O."/>
            <person name="Ritari J."/>
            <person name="Douillard F.P."/>
            <person name="Paul Ross R."/>
            <person name="Yang R."/>
            <person name="Briner A.E."/>
            <person name="Felis G.E."/>
            <person name="de Vos W.M."/>
            <person name="Barrangou R."/>
            <person name="Klaenhammer T.R."/>
            <person name="Caufield P.W."/>
            <person name="Cui Y."/>
            <person name="Zhang H."/>
            <person name="O'Toole P.W."/>
        </authorList>
    </citation>
    <scope>NUCLEOTIDE SEQUENCE [LARGE SCALE GENOMIC DNA]</scope>
    <source>
        <strain evidence="2 3">ATCC 27304</strain>
    </source>
</reference>
<feature type="transmembrane region" description="Helical" evidence="1">
    <location>
        <begin position="28"/>
        <end position="52"/>
    </location>
</feature>
<comment type="caution">
    <text evidence="2">The sequence shown here is derived from an EMBL/GenBank/DDBJ whole genome shotgun (WGS) entry which is preliminary data.</text>
</comment>
<evidence type="ECO:0000256" key="1">
    <source>
        <dbReference type="SAM" id="Phobius"/>
    </source>
</evidence>
<name>A0A0R2FQV3_9LACO</name>
<dbReference type="OrthoDB" id="2300150at2"/>
<sequence>MAKIIQGTDGKKYKKIEPETNRKRTVEIVMGAISLIISVLLIGSGLGVASLADAWGGGGIYTTKFIFGILLAVLAFILCFFINKNRKLIGWVILAIGIYIGGFCGVYGIAGGILFIITGILALLRK</sequence>
<feature type="transmembrane region" description="Helical" evidence="1">
    <location>
        <begin position="91"/>
        <end position="124"/>
    </location>
</feature>
<dbReference type="RefSeq" id="WP_056991107.1">
    <property type="nucleotide sequence ID" value="NZ_JATAAJ010000001.1"/>
</dbReference>
<dbReference type="EMBL" id="JQAR01000007">
    <property type="protein sequence ID" value="KRN30478.1"/>
    <property type="molecule type" value="Genomic_DNA"/>
</dbReference>